<sequence>MSRDVTPLFIADVSAFSKTLRKTLSEQDSVPGHAAMLGLITKAAGYRNHQHLRATPPAPVLDELALKRAMRVFDDSGHMTRWPKQTKVQGLCLWPFWARMPAHEDLGEKDVNAILKQGLAFEDHVLLRRSLIDHGFAERTVDGRVYRRIERKPTPEALALMARLRG</sequence>
<dbReference type="STRING" id="254406.SAMN04488042_105187"/>
<proteinExistence type="predicted"/>
<evidence type="ECO:0000313" key="2">
    <source>
        <dbReference type="EMBL" id="SFM25697.1"/>
    </source>
</evidence>
<gene>
    <name evidence="2" type="ORF">SAMN04488042_105187</name>
</gene>
<feature type="domain" description="DUF2087" evidence="1">
    <location>
        <begin position="79"/>
        <end position="148"/>
    </location>
</feature>
<evidence type="ECO:0000259" key="1">
    <source>
        <dbReference type="Pfam" id="PF09860"/>
    </source>
</evidence>
<dbReference type="RefSeq" id="WP_093094359.1">
    <property type="nucleotide sequence ID" value="NZ_FOTQ01000005.1"/>
</dbReference>
<dbReference type="OrthoDB" id="6867569at2"/>
<name>A0A1I4PDF1_9RHOB</name>
<dbReference type="Pfam" id="PF09860">
    <property type="entry name" value="DUF2087"/>
    <property type="match status" value="1"/>
</dbReference>
<organism evidence="2 3">
    <name type="scientific">Shimia aestuarii</name>
    <dbReference type="NCBI Taxonomy" id="254406"/>
    <lineage>
        <taxon>Bacteria</taxon>
        <taxon>Pseudomonadati</taxon>
        <taxon>Pseudomonadota</taxon>
        <taxon>Alphaproteobacteria</taxon>
        <taxon>Rhodobacterales</taxon>
        <taxon>Roseobacteraceae</taxon>
    </lineage>
</organism>
<dbReference type="Proteomes" id="UP000199144">
    <property type="component" value="Unassembled WGS sequence"/>
</dbReference>
<dbReference type="InterPro" id="IPR018656">
    <property type="entry name" value="DUF2087"/>
</dbReference>
<reference evidence="2 3" key="1">
    <citation type="submission" date="2016-10" db="EMBL/GenBank/DDBJ databases">
        <authorList>
            <person name="de Groot N.N."/>
        </authorList>
    </citation>
    <scope>NUCLEOTIDE SEQUENCE [LARGE SCALE GENOMIC DNA]</scope>
    <source>
        <strain evidence="2 3">DSM 15283</strain>
    </source>
</reference>
<accession>A0A1I4PDF1</accession>
<keyword evidence="3" id="KW-1185">Reference proteome</keyword>
<dbReference type="AlphaFoldDB" id="A0A1I4PDF1"/>
<dbReference type="EMBL" id="FOTQ01000005">
    <property type="protein sequence ID" value="SFM25697.1"/>
    <property type="molecule type" value="Genomic_DNA"/>
</dbReference>
<evidence type="ECO:0000313" key="3">
    <source>
        <dbReference type="Proteomes" id="UP000199144"/>
    </source>
</evidence>
<protein>
    <recommendedName>
        <fullName evidence="1">DUF2087 domain-containing protein</fullName>
    </recommendedName>
</protein>